<sequence length="292" mass="33204">MIIEIKGLEKKFNRNTTALKDINLSINNGIFGLLGKNGSGKTTLMRIITTLMEPTKGSINILGLEYNSRNYEEIKKNIGYLPQEFGFYKDFTVLEIMNYISILANIDNSLRHDKIKRILENVGMYNDRRKKYKQLSGGMKRRVGLAQAMLNEPKILIVDEPTAGVDPEERIKIRNLLNEYSQNNTVLFSTHIVEDIESTCNKLAILNGGNLVFNGGLNDLLKLAKGKLWECSFNSLAEFNNFEKTHRVLSYKREDNAVVAKVVHEECPLENSSSIKASLEEAYVYITTRESR</sequence>
<keyword evidence="4 6" id="KW-0067">ATP-binding</keyword>
<dbReference type="AlphaFoldDB" id="A0A0B5QJX3"/>
<evidence type="ECO:0000256" key="4">
    <source>
        <dbReference type="ARBA" id="ARBA00022840"/>
    </source>
</evidence>
<evidence type="ECO:0000256" key="2">
    <source>
        <dbReference type="ARBA" id="ARBA00022448"/>
    </source>
</evidence>
<dbReference type="InterPro" id="IPR027417">
    <property type="entry name" value="P-loop_NTPase"/>
</dbReference>
<evidence type="ECO:0000313" key="7">
    <source>
        <dbReference type="Proteomes" id="UP000031866"/>
    </source>
</evidence>
<name>A0A0B5QJX3_CLOBE</name>
<dbReference type="CDD" id="cd03264">
    <property type="entry name" value="ABC_drug_resistance_like"/>
    <property type="match status" value="1"/>
</dbReference>
<keyword evidence="3" id="KW-0547">Nucleotide-binding</keyword>
<comment type="similarity">
    <text evidence="1">Belongs to the ABC transporter superfamily.</text>
</comment>
<dbReference type="PANTHER" id="PTHR43335">
    <property type="entry name" value="ABC TRANSPORTER, ATP-BINDING PROTEIN"/>
    <property type="match status" value="1"/>
</dbReference>
<evidence type="ECO:0000256" key="3">
    <source>
        <dbReference type="ARBA" id="ARBA00022741"/>
    </source>
</evidence>
<dbReference type="EMBL" id="CP010086">
    <property type="protein sequence ID" value="AJG97008.1"/>
    <property type="molecule type" value="Genomic_DNA"/>
</dbReference>
<dbReference type="GO" id="GO:0016887">
    <property type="term" value="F:ATP hydrolysis activity"/>
    <property type="evidence" value="ECO:0007669"/>
    <property type="project" value="InterPro"/>
</dbReference>
<evidence type="ECO:0000313" key="6">
    <source>
        <dbReference type="EMBL" id="AJG97008.1"/>
    </source>
</evidence>
<accession>A0A0B5QJX3</accession>
<protein>
    <submittedName>
        <fullName evidence="6">ABC transporter ATP-binding protein</fullName>
    </submittedName>
</protein>
<dbReference type="InterPro" id="IPR017871">
    <property type="entry name" value="ABC_transporter-like_CS"/>
</dbReference>
<dbReference type="SUPFAM" id="SSF52540">
    <property type="entry name" value="P-loop containing nucleoside triphosphate hydrolases"/>
    <property type="match status" value="1"/>
</dbReference>
<dbReference type="KEGG" id="cbei:LF65_00339"/>
<dbReference type="Pfam" id="PF00005">
    <property type="entry name" value="ABC_tran"/>
    <property type="match status" value="1"/>
</dbReference>
<dbReference type="PROSITE" id="PS50893">
    <property type="entry name" value="ABC_TRANSPORTER_2"/>
    <property type="match status" value="1"/>
</dbReference>
<feature type="domain" description="ABC transporter" evidence="5">
    <location>
        <begin position="3"/>
        <end position="233"/>
    </location>
</feature>
<gene>
    <name evidence="6" type="ORF">LF65_00339</name>
</gene>
<dbReference type="PROSITE" id="PS00211">
    <property type="entry name" value="ABC_TRANSPORTER_1"/>
    <property type="match status" value="1"/>
</dbReference>
<dbReference type="Gene3D" id="3.40.50.300">
    <property type="entry name" value="P-loop containing nucleotide triphosphate hydrolases"/>
    <property type="match status" value="1"/>
</dbReference>
<organism evidence="6 7">
    <name type="scientific">Clostridium beijerinckii</name>
    <name type="common">Clostridium MP</name>
    <dbReference type="NCBI Taxonomy" id="1520"/>
    <lineage>
        <taxon>Bacteria</taxon>
        <taxon>Bacillati</taxon>
        <taxon>Bacillota</taxon>
        <taxon>Clostridia</taxon>
        <taxon>Eubacteriales</taxon>
        <taxon>Clostridiaceae</taxon>
        <taxon>Clostridium</taxon>
    </lineage>
</organism>
<evidence type="ECO:0000256" key="1">
    <source>
        <dbReference type="ARBA" id="ARBA00005417"/>
    </source>
</evidence>
<dbReference type="RefSeq" id="WP_041893643.1">
    <property type="nucleotide sequence ID" value="NZ_CP010086.2"/>
</dbReference>
<reference evidence="7" key="1">
    <citation type="submission" date="2014-12" db="EMBL/GenBank/DDBJ databases">
        <title>Genome sequence of Clostridium beijerinckii strain 59B.</title>
        <authorList>
            <person name="Little G.T."/>
            <person name="Minton N.P."/>
        </authorList>
    </citation>
    <scope>NUCLEOTIDE SEQUENCE [LARGE SCALE GENOMIC DNA]</scope>
    <source>
        <strain evidence="7">59B</strain>
    </source>
</reference>
<dbReference type="InterPro" id="IPR003439">
    <property type="entry name" value="ABC_transporter-like_ATP-bd"/>
</dbReference>
<dbReference type="OrthoDB" id="9775135at2"/>
<dbReference type="STRING" id="1520.LF65_00339"/>
<keyword evidence="2" id="KW-0813">Transport</keyword>
<proteinExistence type="inferred from homology"/>
<dbReference type="PANTHER" id="PTHR43335:SF2">
    <property type="entry name" value="ABC TRANSPORTER, ATP-BINDING PROTEIN"/>
    <property type="match status" value="1"/>
</dbReference>
<dbReference type="InterPro" id="IPR003593">
    <property type="entry name" value="AAA+_ATPase"/>
</dbReference>
<dbReference type="SMART" id="SM00382">
    <property type="entry name" value="AAA"/>
    <property type="match status" value="1"/>
</dbReference>
<evidence type="ECO:0000259" key="5">
    <source>
        <dbReference type="PROSITE" id="PS50893"/>
    </source>
</evidence>
<dbReference type="Proteomes" id="UP000031866">
    <property type="component" value="Chromosome"/>
</dbReference>
<dbReference type="GO" id="GO:0005524">
    <property type="term" value="F:ATP binding"/>
    <property type="evidence" value="ECO:0007669"/>
    <property type="project" value="UniProtKB-KW"/>
</dbReference>